<evidence type="ECO:0000313" key="2">
    <source>
        <dbReference type="Proteomes" id="UP000316429"/>
    </source>
</evidence>
<name>A0A504U657_9HYPH</name>
<sequence>MFTPIRKLARALRVPSAAEREMSYLNGARDLVDLEYRQREIDRGVFRRGF</sequence>
<dbReference type="Proteomes" id="UP000316429">
    <property type="component" value="Unassembled WGS sequence"/>
</dbReference>
<comment type="caution">
    <text evidence="1">The sequence shown here is derived from an EMBL/GenBank/DDBJ whole genome shotgun (WGS) entry which is preliminary data.</text>
</comment>
<dbReference type="RefSeq" id="WP_082510745.1">
    <property type="nucleotide sequence ID" value="NZ_VFYP01000001.1"/>
</dbReference>
<gene>
    <name evidence="1" type="ORF">FJQ55_06610</name>
</gene>
<dbReference type="OrthoDB" id="8451584at2"/>
<dbReference type="AlphaFoldDB" id="A0A504U657"/>
<protein>
    <submittedName>
        <fullName evidence="1">DUF3563 domain-containing protein</fullName>
    </submittedName>
</protein>
<keyword evidence="2" id="KW-1185">Reference proteome</keyword>
<proteinExistence type="predicted"/>
<accession>A0A504U657</accession>
<dbReference type="Pfam" id="PF12086">
    <property type="entry name" value="DUF3563"/>
    <property type="match status" value="1"/>
</dbReference>
<evidence type="ECO:0000313" key="1">
    <source>
        <dbReference type="EMBL" id="TPP10514.1"/>
    </source>
</evidence>
<organism evidence="1 2">
    <name type="scientific">Rhizobium glycinendophyticum</name>
    <dbReference type="NCBI Taxonomy" id="2589807"/>
    <lineage>
        <taxon>Bacteria</taxon>
        <taxon>Pseudomonadati</taxon>
        <taxon>Pseudomonadota</taxon>
        <taxon>Alphaproteobacteria</taxon>
        <taxon>Hyphomicrobiales</taxon>
        <taxon>Rhizobiaceae</taxon>
        <taxon>Rhizobium/Agrobacterium group</taxon>
        <taxon>Rhizobium</taxon>
    </lineage>
</organism>
<dbReference type="EMBL" id="VFYP01000001">
    <property type="protein sequence ID" value="TPP10514.1"/>
    <property type="molecule type" value="Genomic_DNA"/>
</dbReference>
<dbReference type="InterPro" id="IPR021946">
    <property type="entry name" value="DUF3563"/>
</dbReference>
<reference evidence="1 2" key="1">
    <citation type="submission" date="2019-06" db="EMBL/GenBank/DDBJ databases">
        <title>Rhizobium sp. CL12 isolated from roots of soybean.</title>
        <authorList>
            <person name="Wang C."/>
        </authorList>
    </citation>
    <scope>NUCLEOTIDE SEQUENCE [LARGE SCALE GENOMIC DNA]</scope>
    <source>
        <strain evidence="1 2">CL12</strain>
    </source>
</reference>